<evidence type="ECO:0000313" key="12">
    <source>
        <dbReference type="EMBL" id="KAL2630496.1"/>
    </source>
</evidence>
<dbReference type="Pfam" id="PF04564">
    <property type="entry name" value="U-box"/>
    <property type="match status" value="1"/>
</dbReference>
<proteinExistence type="predicted"/>
<dbReference type="FunFam" id="1.25.10.10:FF:000082">
    <property type="entry name" value="RING-type E3 ubiquitin transferase"/>
    <property type="match status" value="1"/>
</dbReference>
<dbReference type="InterPro" id="IPR013083">
    <property type="entry name" value="Znf_RING/FYVE/PHD"/>
</dbReference>
<dbReference type="CDD" id="cd21037">
    <property type="entry name" value="MLKL_NTD"/>
    <property type="match status" value="1"/>
</dbReference>
<dbReference type="InterPro" id="IPR058678">
    <property type="entry name" value="ARM_PUB"/>
</dbReference>
<dbReference type="InterPro" id="IPR036537">
    <property type="entry name" value="Adaptor_Cbl_N_dom_sf"/>
</dbReference>
<dbReference type="InterPro" id="IPR011989">
    <property type="entry name" value="ARM-like"/>
</dbReference>
<feature type="coiled-coil region" evidence="9">
    <location>
        <begin position="273"/>
        <end position="300"/>
    </location>
</feature>
<gene>
    <name evidence="12" type="ORF">R1flu_015182</name>
</gene>
<feature type="repeat" description="ARM" evidence="8">
    <location>
        <begin position="723"/>
        <end position="765"/>
    </location>
</feature>
<feature type="compositionally biased region" description="Basic and acidic residues" evidence="10">
    <location>
        <begin position="579"/>
        <end position="592"/>
    </location>
</feature>
<dbReference type="SUPFAM" id="SSF57850">
    <property type="entry name" value="RING/U-box"/>
    <property type="match status" value="1"/>
</dbReference>
<dbReference type="CDD" id="cd16664">
    <property type="entry name" value="RING-Ubox_PUB"/>
    <property type="match status" value="1"/>
</dbReference>
<dbReference type="Gene3D" id="3.30.40.10">
    <property type="entry name" value="Zinc/RING finger domain, C3HC4 (zinc finger)"/>
    <property type="match status" value="1"/>
</dbReference>
<keyword evidence="5" id="KW-0677">Repeat</keyword>
<evidence type="ECO:0000256" key="6">
    <source>
        <dbReference type="ARBA" id="ARBA00022786"/>
    </source>
</evidence>
<dbReference type="InterPro" id="IPR016024">
    <property type="entry name" value="ARM-type_fold"/>
</dbReference>
<dbReference type="PANTHER" id="PTHR23315:SF7">
    <property type="entry name" value="U-BOX DOMAIN-CONTAINING PROTEIN 4"/>
    <property type="match status" value="1"/>
</dbReference>
<evidence type="ECO:0000256" key="5">
    <source>
        <dbReference type="ARBA" id="ARBA00022737"/>
    </source>
</evidence>
<keyword evidence="13" id="KW-1185">Reference proteome</keyword>
<dbReference type="SMART" id="SM00185">
    <property type="entry name" value="ARM"/>
    <property type="match status" value="6"/>
</dbReference>
<feature type="domain" description="U-box" evidence="11">
    <location>
        <begin position="325"/>
        <end position="399"/>
    </location>
</feature>
<dbReference type="Gene3D" id="1.25.10.10">
    <property type="entry name" value="Leucine-rich Repeat Variant"/>
    <property type="match status" value="1"/>
</dbReference>
<evidence type="ECO:0000256" key="10">
    <source>
        <dbReference type="SAM" id="MobiDB-lite"/>
    </source>
</evidence>
<dbReference type="FunFam" id="3.30.40.10:FF:000292">
    <property type="entry name" value="RING-type E3 ubiquitin transferase"/>
    <property type="match status" value="1"/>
</dbReference>
<evidence type="ECO:0000256" key="4">
    <source>
        <dbReference type="ARBA" id="ARBA00022679"/>
    </source>
</evidence>
<dbReference type="EMBL" id="JBHFFA010000004">
    <property type="protein sequence ID" value="KAL2630496.1"/>
    <property type="molecule type" value="Genomic_DNA"/>
</dbReference>
<dbReference type="Gene3D" id="1.20.930.20">
    <property type="entry name" value="Adaptor protein Cbl, N-terminal domain"/>
    <property type="match status" value="1"/>
</dbReference>
<evidence type="ECO:0000256" key="3">
    <source>
        <dbReference type="ARBA" id="ARBA00012483"/>
    </source>
</evidence>
<sequence>MQVVYMRRRTGDEKVLLIDPHDGRRLPPIRSSSYKGSADWELLRCSLKFTVTTLLSVFIAGLADRGEQFLLDKEKGNVRKGGLKVVKSVMDPVTMLANIAQLIQMVVMLGDKAKSQKINCQNLASRIKLLKPLLDEVRDTKIPLNNSAVVSLETLEGAILKAKGLFEKCGGKSSKLYMVLRCQMFVNKFQDVTVEIDRSLTSLPLATLRISDQIRSQVERLTLELRRTRYLVDASDERISQEIESLLRDQREGRKPSFEMLCKLADWLEIGSKEFMLKELSALEQEEEEARVDCDKLEEEYISQMKSLLECMVEEIGEQKAGGLQMPPDFRCPLSLELMSDPVIVASGQTYERLYIQQWLDQGNTTCPKTRQTLSHTNLIPNYTVKALIANWCEANNVPLPEPAKIDMLNTFLRPLAPVTNAKVEPEERNAESPPRPLQQPIVMQHLPERGMAGVASRPPPRSRRTFQSRSADGSEGDRNYGSDNRGSGELLGEASQPATRFSVASPDGEAGQRRISLLKDGESGNESSSHHRSASGSSVASSVEDGQVSTVAQDSAPTVTAPPSVPDSSPYPSDISEELERLEVAPVRTEESGSPSRANDPRMGGSTWRRRAEERDQAMPRIVPTPLQDTLGADANAHLVVDGLVQDLLSEDVEVHRHAAAELRLLAKYNQENRIVIANAGAIKPLVALLNSTDSKTQENAVTALLNLSINDNNKSEIAAAGAIDPLVNVLRVGNSQAMENAAATLFSLSVMDDNKVTIGASGAIPPLVDLLINGTPRGKKDAATALFNLSIYHENKSRIVRAGAIRPLVELMADPAAGMVDKAVAVLANLATIPDGRVAVGDEGGIPALVEVVEAGSQRGKENAAAALLQLCMNSHRHRALVLQEGAIPPLVALSQSGTARAKEKASALLRHFREQRHQGLGPRPGPDRHA</sequence>
<reference evidence="12 13" key="1">
    <citation type="submission" date="2024-09" db="EMBL/GenBank/DDBJ databases">
        <title>Chromosome-scale assembly of Riccia fluitans.</title>
        <authorList>
            <person name="Paukszto L."/>
            <person name="Sawicki J."/>
            <person name="Karawczyk K."/>
            <person name="Piernik-Szablinska J."/>
            <person name="Szczecinska M."/>
            <person name="Mazdziarz M."/>
        </authorList>
    </citation>
    <scope>NUCLEOTIDE SEQUENCE [LARGE SCALE GENOMIC DNA]</scope>
    <source>
        <strain evidence="12">Rf_01</strain>
        <tissue evidence="12">Aerial parts of the thallus</tissue>
    </source>
</reference>
<dbReference type="SMART" id="SM00504">
    <property type="entry name" value="Ubox"/>
    <property type="match status" value="1"/>
</dbReference>
<feature type="repeat" description="ARM" evidence="8">
    <location>
        <begin position="805"/>
        <end position="847"/>
    </location>
</feature>
<dbReference type="InterPro" id="IPR057623">
    <property type="entry name" value="PUB12-19-like_N"/>
</dbReference>
<feature type="repeat" description="ARM" evidence="8">
    <location>
        <begin position="682"/>
        <end position="724"/>
    </location>
</feature>
<evidence type="ECO:0000259" key="11">
    <source>
        <dbReference type="PROSITE" id="PS51698"/>
    </source>
</evidence>
<dbReference type="Pfam" id="PF25598">
    <property type="entry name" value="ARM_PUB"/>
    <property type="match status" value="1"/>
</dbReference>
<keyword evidence="6" id="KW-0833">Ubl conjugation pathway</keyword>
<dbReference type="InterPro" id="IPR000225">
    <property type="entry name" value="Armadillo"/>
</dbReference>
<comment type="pathway">
    <text evidence="2">Protein modification; protein ubiquitination.</text>
</comment>
<dbReference type="AlphaFoldDB" id="A0ABD1YI73"/>
<keyword evidence="4" id="KW-0808">Transferase</keyword>
<dbReference type="PROSITE" id="PS50176">
    <property type="entry name" value="ARM_REPEAT"/>
    <property type="match status" value="4"/>
</dbReference>
<dbReference type="GO" id="GO:0016567">
    <property type="term" value="P:protein ubiquitination"/>
    <property type="evidence" value="ECO:0007669"/>
    <property type="project" value="UniProtKB-ARBA"/>
</dbReference>
<name>A0ABD1YI73_9MARC</name>
<evidence type="ECO:0000256" key="9">
    <source>
        <dbReference type="SAM" id="Coils"/>
    </source>
</evidence>
<evidence type="ECO:0000256" key="8">
    <source>
        <dbReference type="PROSITE-ProRule" id="PRU00259"/>
    </source>
</evidence>
<evidence type="ECO:0000256" key="1">
    <source>
        <dbReference type="ARBA" id="ARBA00000900"/>
    </source>
</evidence>
<feature type="compositionally biased region" description="Low complexity" evidence="10">
    <location>
        <begin position="535"/>
        <end position="544"/>
    </location>
</feature>
<protein>
    <recommendedName>
        <fullName evidence="3">RING-type E3 ubiquitin transferase</fullName>
        <ecNumber evidence="3">2.3.2.27</ecNumber>
    </recommendedName>
</protein>
<feature type="region of interest" description="Disordered" evidence="10">
    <location>
        <begin position="452"/>
        <end position="618"/>
    </location>
</feature>
<feature type="repeat" description="ARM" evidence="8">
    <location>
        <begin position="764"/>
        <end position="806"/>
    </location>
</feature>
<evidence type="ECO:0000256" key="7">
    <source>
        <dbReference type="ARBA" id="ARBA00023054"/>
    </source>
</evidence>
<comment type="catalytic activity">
    <reaction evidence="1">
        <text>S-ubiquitinyl-[E2 ubiquitin-conjugating enzyme]-L-cysteine + [acceptor protein]-L-lysine = [E2 ubiquitin-conjugating enzyme]-L-cysteine + N(6)-ubiquitinyl-[acceptor protein]-L-lysine.</text>
        <dbReference type="EC" id="2.3.2.27"/>
    </reaction>
</comment>
<organism evidence="12 13">
    <name type="scientific">Riccia fluitans</name>
    <dbReference type="NCBI Taxonomy" id="41844"/>
    <lineage>
        <taxon>Eukaryota</taxon>
        <taxon>Viridiplantae</taxon>
        <taxon>Streptophyta</taxon>
        <taxon>Embryophyta</taxon>
        <taxon>Marchantiophyta</taxon>
        <taxon>Marchantiopsida</taxon>
        <taxon>Marchantiidae</taxon>
        <taxon>Marchantiales</taxon>
        <taxon>Ricciaceae</taxon>
        <taxon>Riccia</taxon>
    </lineage>
</organism>
<evidence type="ECO:0000256" key="2">
    <source>
        <dbReference type="ARBA" id="ARBA00004906"/>
    </source>
</evidence>
<keyword evidence="7 9" id="KW-0175">Coiled coil</keyword>
<accession>A0ABD1YI73</accession>
<feature type="compositionally biased region" description="Polar residues" evidence="10">
    <location>
        <begin position="548"/>
        <end position="559"/>
    </location>
</feature>
<dbReference type="SUPFAM" id="SSF48371">
    <property type="entry name" value="ARM repeat"/>
    <property type="match status" value="1"/>
</dbReference>
<comment type="caution">
    <text evidence="12">The sequence shown here is derived from an EMBL/GenBank/DDBJ whole genome shotgun (WGS) entry which is preliminary data.</text>
</comment>
<dbReference type="Proteomes" id="UP001605036">
    <property type="component" value="Unassembled WGS sequence"/>
</dbReference>
<dbReference type="PROSITE" id="PS51698">
    <property type="entry name" value="U_BOX"/>
    <property type="match status" value="1"/>
</dbReference>
<dbReference type="InterPro" id="IPR059179">
    <property type="entry name" value="MLKL-like_MCAfunc"/>
</dbReference>
<dbReference type="InterPro" id="IPR045210">
    <property type="entry name" value="RING-Ubox_PUB"/>
</dbReference>
<dbReference type="GO" id="GO:0061630">
    <property type="term" value="F:ubiquitin protein ligase activity"/>
    <property type="evidence" value="ECO:0007669"/>
    <property type="project" value="UniProtKB-EC"/>
</dbReference>
<dbReference type="PANTHER" id="PTHR23315">
    <property type="entry name" value="U BOX DOMAIN-CONTAINING"/>
    <property type="match status" value="1"/>
</dbReference>
<dbReference type="InterPro" id="IPR003613">
    <property type="entry name" value="Ubox_domain"/>
</dbReference>
<evidence type="ECO:0000313" key="13">
    <source>
        <dbReference type="Proteomes" id="UP001605036"/>
    </source>
</evidence>
<dbReference type="Pfam" id="PF25368">
    <property type="entry name" value="PUB10_N"/>
    <property type="match status" value="1"/>
</dbReference>
<dbReference type="EC" id="2.3.2.27" evidence="3"/>